<evidence type="ECO:0000313" key="1">
    <source>
        <dbReference type="EMBL" id="MFB9074696.1"/>
    </source>
</evidence>
<dbReference type="Proteomes" id="UP001589575">
    <property type="component" value="Unassembled WGS sequence"/>
</dbReference>
<organism evidence="1 2">
    <name type="scientific">Citricoccus parietis</name>
    <dbReference type="NCBI Taxonomy" id="592307"/>
    <lineage>
        <taxon>Bacteria</taxon>
        <taxon>Bacillati</taxon>
        <taxon>Actinomycetota</taxon>
        <taxon>Actinomycetes</taxon>
        <taxon>Micrococcales</taxon>
        <taxon>Micrococcaceae</taxon>
        <taxon>Citricoccus</taxon>
    </lineage>
</organism>
<sequence>MAEHDRQVDDDRDDAFPVADVAVAQPSGHHLDQHLTRPRLRLLALFEPQVGVDLVHHPGFHSCSFVVCGVSGLPRPVRVVVCAPADDAGPAPRCDSSRGCRAGVVRSDRRGRSVQVSSSQGSVTVSASVSRDFVLVSGAMIRAISVRTEAKDR</sequence>
<reference evidence="1 2" key="1">
    <citation type="submission" date="2024-09" db="EMBL/GenBank/DDBJ databases">
        <authorList>
            <person name="Sun Q."/>
            <person name="Mori K."/>
        </authorList>
    </citation>
    <scope>NUCLEOTIDE SEQUENCE [LARGE SCALE GENOMIC DNA]</scope>
    <source>
        <strain evidence="1 2">CCM 7609</strain>
    </source>
</reference>
<name>A0ABV5G6W2_9MICC</name>
<protein>
    <submittedName>
        <fullName evidence="1">Uncharacterized protein</fullName>
    </submittedName>
</protein>
<gene>
    <name evidence="1" type="ORF">ACFFX0_27305</name>
</gene>
<keyword evidence="2" id="KW-1185">Reference proteome</keyword>
<accession>A0ABV5G6W2</accession>
<proteinExistence type="predicted"/>
<dbReference type="EMBL" id="JBHMFI010000002">
    <property type="protein sequence ID" value="MFB9074696.1"/>
    <property type="molecule type" value="Genomic_DNA"/>
</dbReference>
<comment type="caution">
    <text evidence="1">The sequence shown here is derived from an EMBL/GenBank/DDBJ whole genome shotgun (WGS) entry which is preliminary data.</text>
</comment>
<evidence type="ECO:0000313" key="2">
    <source>
        <dbReference type="Proteomes" id="UP001589575"/>
    </source>
</evidence>